<dbReference type="RefSeq" id="WP_008477052.1">
    <property type="nucleotide sequence ID" value="NZ_CAGS01000170.1"/>
</dbReference>
<keyword evidence="5" id="KW-1185">Reference proteome</keyword>
<keyword evidence="1" id="KW-0479">Metal-binding</keyword>
<sequence length="228" mass="25173">MGDWYKDKKRQVYVATYEDQKKMQKEVEAATKHGWEIKDTTTTGGHVHLGRSLALGGVNWLVGKGRSKDKVTITFLRATDQGEAEQAGTQVLSSALGGRIQTILVDGEEDVYVVGESFYQDELKSLVQKALKDNSNCDPHRVETVAILAPEPRNKHDPNAVQVKIDGKRIGYLSREDAEHYQPSLVRLAKKLRTIACNGIIVGGREEGHSYGVVLFLPSVIDEADITG</sequence>
<gene>
    <name evidence="4" type="ORF">NITHO_2510002</name>
</gene>
<reference evidence="4 5" key="1">
    <citation type="journal article" date="2012" name="ISME J.">
        <title>Nitrification expanded: discovery, physiology and genomics of a nitrite-oxidizing bacterium from the phylum Chloroflexi.</title>
        <authorList>
            <person name="Sorokin D.Y."/>
            <person name="Lucker S."/>
            <person name="Vejmelkova D."/>
            <person name="Kostrikina N.A."/>
            <person name="Kleerebezem R."/>
            <person name="Rijpstra W.I."/>
            <person name="Damste J.S."/>
            <person name="Le Paslier D."/>
            <person name="Muyzer G."/>
            <person name="Wagner M."/>
            <person name="van Loosdrecht M.C."/>
            <person name="Daims H."/>
        </authorList>
    </citation>
    <scope>NUCLEOTIDE SEQUENCE [LARGE SCALE GENOMIC DNA]</scope>
    <source>
        <strain evidence="5">none</strain>
    </source>
</reference>
<dbReference type="OrthoDB" id="8452595at2"/>
<organism evidence="4 5">
    <name type="scientific">Nitrolancea hollandica Lb</name>
    <dbReference type="NCBI Taxonomy" id="1129897"/>
    <lineage>
        <taxon>Bacteria</taxon>
        <taxon>Pseudomonadati</taxon>
        <taxon>Thermomicrobiota</taxon>
        <taxon>Thermomicrobia</taxon>
        <taxon>Sphaerobacterales</taxon>
        <taxon>Sphaerobacterineae</taxon>
        <taxon>Sphaerobacteraceae</taxon>
        <taxon>Nitrolancea</taxon>
    </lineage>
</organism>
<evidence type="ECO:0000256" key="2">
    <source>
        <dbReference type="ARBA" id="ARBA00022801"/>
    </source>
</evidence>
<dbReference type="InterPro" id="IPR014905">
    <property type="entry name" value="HIRAN"/>
</dbReference>
<keyword evidence="2" id="KW-0378">Hydrolase</keyword>
<proteinExistence type="predicted"/>
<dbReference type="GO" id="GO:0008270">
    <property type="term" value="F:zinc ion binding"/>
    <property type="evidence" value="ECO:0007669"/>
    <property type="project" value="InterPro"/>
</dbReference>
<protein>
    <recommendedName>
        <fullName evidence="3">HIRAN domain-containing protein</fullName>
    </recommendedName>
</protein>
<accession>I4EFZ2</accession>
<name>I4EFZ2_9BACT</name>
<evidence type="ECO:0000313" key="4">
    <source>
        <dbReference type="EMBL" id="CCF83604.1"/>
    </source>
</evidence>
<dbReference type="Proteomes" id="UP000004221">
    <property type="component" value="Unassembled WGS sequence"/>
</dbReference>
<dbReference type="GO" id="GO:0003676">
    <property type="term" value="F:nucleic acid binding"/>
    <property type="evidence" value="ECO:0007669"/>
    <property type="project" value="InterPro"/>
</dbReference>
<evidence type="ECO:0000259" key="3">
    <source>
        <dbReference type="Pfam" id="PF08797"/>
    </source>
</evidence>
<evidence type="ECO:0000313" key="5">
    <source>
        <dbReference type="Proteomes" id="UP000004221"/>
    </source>
</evidence>
<feature type="domain" description="HIRAN" evidence="3">
    <location>
        <begin position="141"/>
        <end position="185"/>
    </location>
</feature>
<dbReference type="GO" id="GO:0016818">
    <property type="term" value="F:hydrolase activity, acting on acid anhydrides, in phosphorus-containing anhydrides"/>
    <property type="evidence" value="ECO:0007669"/>
    <property type="project" value="InterPro"/>
</dbReference>
<dbReference type="Gene3D" id="3.30.70.2330">
    <property type="match status" value="1"/>
</dbReference>
<dbReference type="Pfam" id="PF08797">
    <property type="entry name" value="HIRAN"/>
    <property type="match status" value="1"/>
</dbReference>
<dbReference type="AlphaFoldDB" id="I4EFZ2"/>
<dbReference type="EMBL" id="CAGS01000170">
    <property type="protein sequence ID" value="CCF83604.1"/>
    <property type="molecule type" value="Genomic_DNA"/>
</dbReference>
<comment type="caution">
    <text evidence="4">The sequence shown here is derived from an EMBL/GenBank/DDBJ whole genome shotgun (WGS) entry which is preliminary data.</text>
</comment>
<evidence type="ECO:0000256" key="1">
    <source>
        <dbReference type="ARBA" id="ARBA00022723"/>
    </source>
</evidence>